<feature type="region of interest" description="Disordered" evidence="1">
    <location>
        <begin position="71"/>
        <end position="97"/>
    </location>
</feature>
<evidence type="ECO:0000313" key="3">
    <source>
        <dbReference type="Proteomes" id="UP001501584"/>
    </source>
</evidence>
<feature type="compositionally biased region" description="Basic and acidic residues" evidence="1">
    <location>
        <begin position="71"/>
        <end position="84"/>
    </location>
</feature>
<organism evidence="2 3">
    <name type="scientific">Glycomyces rutgersensis</name>
    <dbReference type="NCBI Taxonomy" id="58115"/>
    <lineage>
        <taxon>Bacteria</taxon>
        <taxon>Bacillati</taxon>
        <taxon>Actinomycetota</taxon>
        <taxon>Actinomycetes</taxon>
        <taxon>Glycomycetales</taxon>
        <taxon>Glycomycetaceae</taxon>
        <taxon>Glycomyces</taxon>
    </lineage>
</organism>
<gene>
    <name evidence="2" type="ORF">GCM10010403_25850</name>
</gene>
<name>A0ABN3FL72_9ACTN</name>
<accession>A0ABN3FL72</accession>
<reference evidence="2 3" key="1">
    <citation type="journal article" date="2019" name="Int. J. Syst. Evol. Microbiol.">
        <title>The Global Catalogue of Microorganisms (GCM) 10K type strain sequencing project: providing services to taxonomists for standard genome sequencing and annotation.</title>
        <authorList>
            <consortium name="The Broad Institute Genomics Platform"/>
            <consortium name="The Broad Institute Genome Sequencing Center for Infectious Disease"/>
            <person name="Wu L."/>
            <person name="Ma J."/>
        </authorList>
    </citation>
    <scope>NUCLEOTIDE SEQUENCE [LARGE SCALE GENOMIC DNA]</scope>
    <source>
        <strain evidence="2 3">JCM 6238</strain>
    </source>
</reference>
<keyword evidence="3" id="KW-1185">Reference proteome</keyword>
<proteinExistence type="predicted"/>
<sequence length="97" mass="9994">MEERHPGDRGGLVDGGIGVDAVEGTEEPVGVHQVGVDRSNAIGRQPLRPCGGTGQAEHVVARRLQLRGEFGADRAGGSREEDLHAAASSSALSSAVR</sequence>
<dbReference type="Proteomes" id="UP001501584">
    <property type="component" value="Unassembled WGS sequence"/>
</dbReference>
<evidence type="ECO:0000256" key="1">
    <source>
        <dbReference type="SAM" id="MobiDB-lite"/>
    </source>
</evidence>
<comment type="caution">
    <text evidence="2">The sequence shown here is derived from an EMBL/GenBank/DDBJ whole genome shotgun (WGS) entry which is preliminary data.</text>
</comment>
<protein>
    <submittedName>
        <fullName evidence="2">Uncharacterized protein</fullName>
    </submittedName>
</protein>
<dbReference type="EMBL" id="BAAASX010000004">
    <property type="protein sequence ID" value="GAA2332794.1"/>
    <property type="molecule type" value="Genomic_DNA"/>
</dbReference>
<evidence type="ECO:0000313" key="2">
    <source>
        <dbReference type="EMBL" id="GAA2332794.1"/>
    </source>
</evidence>
<feature type="compositionally biased region" description="Low complexity" evidence="1">
    <location>
        <begin position="85"/>
        <end position="97"/>
    </location>
</feature>